<gene>
    <name evidence="1" type="ORF">A3A87_10275</name>
</gene>
<dbReference type="Gene3D" id="1.25.40.10">
    <property type="entry name" value="Tetratricopeptide repeat domain"/>
    <property type="match status" value="1"/>
</dbReference>
<dbReference type="EMBL" id="MFTC01000010">
    <property type="protein sequence ID" value="OGI52662.1"/>
    <property type="molecule type" value="Genomic_DNA"/>
</dbReference>
<sequence length="151" mass="16697">MSLTLLNPGRFGRKILSAADYWKSFGVLLLYSLRNRRCHARMSLSANPQETLSLARRVLALNKNVGDKAEEANSLRLMVDASFAAGDFKIAQQFYGDTLVLDKESGSAAKIALDLMGLGRSLAQQGKRAEAVDYFQRAYSVWRSMGSDSIE</sequence>
<proteinExistence type="predicted"/>
<dbReference type="AlphaFoldDB" id="A0A1F6U5P1"/>
<dbReference type="STRING" id="1817768.A3A87_10275"/>
<comment type="caution">
    <text evidence="1">The sequence shown here is derived from an EMBL/GenBank/DDBJ whole genome shotgun (WGS) entry which is preliminary data.</text>
</comment>
<reference evidence="1 2" key="1">
    <citation type="journal article" date="2016" name="Nat. Commun.">
        <title>Thousands of microbial genomes shed light on interconnected biogeochemical processes in an aquifer system.</title>
        <authorList>
            <person name="Anantharaman K."/>
            <person name="Brown C.T."/>
            <person name="Hug L.A."/>
            <person name="Sharon I."/>
            <person name="Castelle C.J."/>
            <person name="Probst A.J."/>
            <person name="Thomas B.C."/>
            <person name="Singh A."/>
            <person name="Wilkins M.J."/>
            <person name="Karaoz U."/>
            <person name="Brodie E.L."/>
            <person name="Williams K.H."/>
            <person name="Hubbard S.S."/>
            <person name="Banfield J.F."/>
        </authorList>
    </citation>
    <scope>NUCLEOTIDE SEQUENCE [LARGE SCALE GENOMIC DNA]</scope>
</reference>
<protein>
    <recommendedName>
        <fullName evidence="3">MalT-like TPR region domain-containing protein</fullName>
    </recommendedName>
</protein>
<evidence type="ECO:0000313" key="1">
    <source>
        <dbReference type="EMBL" id="OGI52662.1"/>
    </source>
</evidence>
<accession>A0A1F6U5P1</accession>
<evidence type="ECO:0008006" key="3">
    <source>
        <dbReference type="Google" id="ProtNLM"/>
    </source>
</evidence>
<organism evidence="1 2">
    <name type="scientific">Candidatus Muproteobacteria bacterium RIFCSPLOWO2_01_FULL_60_18</name>
    <dbReference type="NCBI Taxonomy" id="1817768"/>
    <lineage>
        <taxon>Bacteria</taxon>
        <taxon>Pseudomonadati</taxon>
        <taxon>Pseudomonadota</taxon>
        <taxon>Candidatus Muproteobacteria</taxon>
    </lineage>
</organism>
<name>A0A1F6U5P1_9PROT</name>
<evidence type="ECO:0000313" key="2">
    <source>
        <dbReference type="Proteomes" id="UP000179037"/>
    </source>
</evidence>
<dbReference type="Proteomes" id="UP000179037">
    <property type="component" value="Unassembled WGS sequence"/>
</dbReference>
<dbReference type="SUPFAM" id="SSF48452">
    <property type="entry name" value="TPR-like"/>
    <property type="match status" value="1"/>
</dbReference>
<dbReference type="InterPro" id="IPR011990">
    <property type="entry name" value="TPR-like_helical_dom_sf"/>
</dbReference>